<dbReference type="EMBL" id="UINC01017894">
    <property type="protein sequence ID" value="SVA74685.1"/>
    <property type="molecule type" value="Genomic_DNA"/>
</dbReference>
<feature type="domain" description="NAD-dependent epimerase/dehydratase" evidence="3">
    <location>
        <begin position="21"/>
        <end position="265"/>
    </location>
</feature>
<dbReference type="GO" id="GO:0005975">
    <property type="term" value="P:carbohydrate metabolic process"/>
    <property type="evidence" value="ECO:0007669"/>
    <property type="project" value="InterPro"/>
</dbReference>
<accession>A0A381YCF5</accession>
<organism evidence="4">
    <name type="scientific">marine metagenome</name>
    <dbReference type="NCBI Taxonomy" id="408172"/>
    <lineage>
        <taxon>unclassified sequences</taxon>
        <taxon>metagenomes</taxon>
        <taxon>ecological metagenomes</taxon>
    </lineage>
</organism>
<dbReference type="SUPFAM" id="SSF51735">
    <property type="entry name" value="NAD(P)-binding Rossmann-fold domains"/>
    <property type="match status" value="1"/>
</dbReference>
<dbReference type="GO" id="GO:0050661">
    <property type="term" value="F:NADP binding"/>
    <property type="evidence" value="ECO:0007669"/>
    <property type="project" value="InterPro"/>
</dbReference>
<dbReference type="InterPro" id="IPR011912">
    <property type="entry name" value="Heptose_epim"/>
</dbReference>
<keyword evidence="2" id="KW-0413">Isomerase</keyword>
<dbReference type="NCBIfam" id="TIGR02197">
    <property type="entry name" value="heptose_epim"/>
    <property type="match status" value="1"/>
</dbReference>
<evidence type="ECO:0000313" key="4">
    <source>
        <dbReference type="EMBL" id="SVA74685.1"/>
    </source>
</evidence>
<comment type="similarity">
    <text evidence="1">Belongs to the NAD(P)-dependent epimerase/dehydratase family.</text>
</comment>
<proteinExistence type="inferred from homology"/>
<dbReference type="Gene3D" id="3.40.50.720">
    <property type="entry name" value="NAD(P)-binding Rossmann-like Domain"/>
    <property type="match status" value="1"/>
</dbReference>
<reference evidence="4" key="1">
    <citation type="submission" date="2018-05" db="EMBL/GenBank/DDBJ databases">
        <authorList>
            <person name="Lanie J.A."/>
            <person name="Ng W.-L."/>
            <person name="Kazmierczak K.M."/>
            <person name="Andrzejewski T.M."/>
            <person name="Davidsen T.M."/>
            <person name="Wayne K.J."/>
            <person name="Tettelin H."/>
            <person name="Glass J.I."/>
            <person name="Rusch D."/>
            <person name="Podicherti R."/>
            <person name="Tsui H.-C.T."/>
            <person name="Winkler M.E."/>
        </authorList>
    </citation>
    <scope>NUCLEOTIDE SEQUENCE</scope>
</reference>
<dbReference type="GO" id="GO:0008712">
    <property type="term" value="F:ADP-glyceromanno-heptose 6-epimerase activity"/>
    <property type="evidence" value="ECO:0007669"/>
    <property type="project" value="InterPro"/>
</dbReference>
<dbReference type="Gene3D" id="3.90.25.10">
    <property type="entry name" value="UDP-galactose 4-epimerase, domain 1"/>
    <property type="match status" value="1"/>
</dbReference>
<evidence type="ECO:0000259" key="3">
    <source>
        <dbReference type="Pfam" id="PF01370"/>
    </source>
</evidence>
<dbReference type="InterPro" id="IPR036291">
    <property type="entry name" value="NAD(P)-bd_dom_sf"/>
</dbReference>
<evidence type="ECO:0000256" key="1">
    <source>
        <dbReference type="ARBA" id="ARBA00007637"/>
    </source>
</evidence>
<gene>
    <name evidence="4" type="ORF">METZ01_LOCUS127539</name>
</gene>
<name>A0A381YCF5_9ZZZZ</name>
<dbReference type="PANTHER" id="PTHR43000">
    <property type="entry name" value="DTDP-D-GLUCOSE 4,6-DEHYDRATASE-RELATED"/>
    <property type="match status" value="1"/>
</dbReference>
<evidence type="ECO:0000256" key="2">
    <source>
        <dbReference type="ARBA" id="ARBA00023235"/>
    </source>
</evidence>
<dbReference type="InterPro" id="IPR001509">
    <property type="entry name" value="Epimerase_deHydtase"/>
</dbReference>
<sequence>MIMLPNSDMLYSDRDFNNKTILITGGAGFIGSNLAFYFQKNYPDSCIVVFDCFRSEKLFNNGNLQSFGHYKNLIGFTGTIICGNINNKNDLSLLNDYKFDYIFHQAAISDTRVHDQEIIIKTNVNSIYDLLEIAKNDHAVLVYASSAATYGSTPSPQTVGKENPENPYGYSKYVMDQIACQYSKENPDMTIVGLRFFNVYGPREYYKAKTSSMVIQLGHQILDGNAPRLFKGSDQMFRDFIYIDDVLQANIKACNPKQNGTYNVGTGTSRSFQDIADILQNELGTDLGTEYFPNPYDGYQMHTQADISNSQVNLNFEPKISLEKGINSYIPEIKRLHGEDIS</sequence>
<dbReference type="Pfam" id="PF01370">
    <property type="entry name" value="Epimerase"/>
    <property type="match status" value="1"/>
</dbReference>
<protein>
    <recommendedName>
        <fullName evidence="3">NAD-dependent epimerase/dehydratase domain-containing protein</fullName>
    </recommendedName>
</protein>
<dbReference type="AlphaFoldDB" id="A0A381YCF5"/>